<reference evidence="3 4" key="1">
    <citation type="submission" date="2013-02" db="EMBL/GenBank/DDBJ databases">
        <title>Draft Genome Sequence of Streptomyces aurantiacus, Which Produces Setomimycin.</title>
        <authorList>
            <person name="Gruening B.A."/>
            <person name="Praeg A."/>
            <person name="Erxleben A."/>
            <person name="Guenther S."/>
            <person name="Mueller M."/>
        </authorList>
    </citation>
    <scope>NUCLEOTIDE SEQUENCE [LARGE SCALE GENOMIC DNA]</scope>
    <source>
        <strain evidence="3 4">JA 4570</strain>
    </source>
</reference>
<dbReference type="Proteomes" id="UP000014629">
    <property type="component" value="Unassembled WGS sequence"/>
</dbReference>
<dbReference type="AlphaFoldDB" id="S3ZS99"/>
<evidence type="ECO:0000313" key="4">
    <source>
        <dbReference type="Proteomes" id="UP000014629"/>
    </source>
</evidence>
<evidence type="ECO:0000313" key="3">
    <source>
        <dbReference type="EMBL" id="EPH46038.1"/>
    </source>
</evidence>
<comment type="caution">
    <text evidence="3">The sequence shown here is derived from an EMBL/GenBank/DDBJ whole genome shotgun (WGS) entry which is preliminary data.</text>
</comment>
<dbReference type="Pfam" id="PF14040">
    <property type="entry name" value="DNase_NucA_NucB"/>
    <property type="match status" value="1"/>
</dbReference>
<sequence>MRISHVHNPGSAGPGKKQCDEYPFRSTLEGAAEHQYDPDARKFNVSAKPVPAEHNRDAGLLLKGFYAKNRMLADTEDDAFLVKITP</sequence>
<gene>
    <name evidence="3" type="ORF">STRAU_0919</name>
</gene>
<feature type="region of interest" description="Disordered" evidence="1">
    <location>
        <begin position="1"/>
        <end position="21"/>
    </location>
</feature>
<feature type="domain" description="Deoxyribonuclease NucA/NucB" evidence="2">
    <location>
        <begin position="13"/>
        <end position="73"/>
    </location>
</feature>
<dbReference type="InterPro" id="IPR029476">
    <property type="entry name" value="DNase_NucA_NucB"/>
</dbReference>
<dbReference type="EMBL" id="AOPZ01000030">
    <property type="protein sequence ID" value="EPH46038.1"/>
    <property type="molecule type" value="Genomic_DNA"/>
</dbReference>
<accession>S3ZS99</accession>
<dbReference type="PATRIC" id="fig|1286094.4.peg.899"/>
<evidence type="ECO:0000256" key="1">
    <source>
        <dbReference type="SAM" id="MobiDB-lite"/>
    </source>
</evidence>
<evidence type="ECO:0000259" key="2">
    <source>
        <dbReference type="Pfam" id="PF14040"/>
    </source>
</evidence>
<organism evidence="3 4">
    <name type="scientific">Streptomyces aurantiacus JA 4570</name>
    <dbReference type="NCBI Taxonomy" id="1286094"/>
    <lineage>
        <taxon>Bacteria</taxon>
        <taxon>Bacillati</taxon>
        <taxon>Actinomycetota</taxon>
        <taxon>Actinomycetes</taxon>
        <taxon>Kitasatosporales</taxon>
        <taxon>Streptomycetaceae</taxon>
        <taxon>Streptomyces</taxon>
        <taxon>Streptomyces aurantiacus group</taxon>
    </lineage>
</organism>
<dbReference type="RefSeq" id="WP_016639051.1">
    <property type="nucleotide sequence ID" value="NZ_AOPZ01000030.1"/>
</dbReference>
<proteinExistence type="predicted"/>
<keyword evidence="4" id="KW-1185">Reference proteome</keyword>
<name>S3ZS99_9ACTN</name>
<dbReference type="OrthoDB" id="2751008at2"/>
<protein>
    <recommendedName>
        <fullName evidence="2">Deoxyribonuclease NucA/NucB domain-containing protein</fullName>
    </recommendedName>
</protein>